<dbReference type="InterPro" id="IPR008906">
    <property type="entry name" value="HATC_C_dom"/>
</dbReference>
<dbReference type="GO" id="GO:0046983">
    <property type="term" value="F:protein dimerization activity"/>
    <property type="evidence" value="ECO:0007669"/>
    <property type="project" value="InterPro"/>
</dbReference>
<dbReference type="EMBL" id="JABXXO010000014">
    <property type="protein sequence ID" value="KAF7761287.1"/>
    <property type="molecule type" value="Genomic_DNA"/>
</dbReference>
<evidence type="ECO:0000313" key="3">
    <source>
        <dbReference type="Proteomes" id="UP000629468"/>
    </source>
</evidence>
<dbReference type="Proteomes" id="UP000629468">
    <property type="component" value="Unassembled WGS sequence"/>
</dbReference>
<dbReference type="InterPro" id="IPR012337">
    <property type="entry name" value="RNaseH-like_sf"/>
</dbReference>
<sequence length="344" mass="39819">MPRDVVTRWNSTYDMLAFALEYRKPIEMLSADWELDLRKYELNPQEWKLATQLKDVLQVFKHATLFFSQSENLNISAVIPSMDHFDEKLATIIVSPHYSPSIHSAIRFGKKTLNKYYSKTDHSNIYRVAMVLDPRYKLSYFKKLDWEPEWIAEAEEMVKKVFDGYESPSSTTTTATEETDYIMLPNPQFDNTSVADTTNIFEDFLVQSWSPALQSSATTEDELKVYLSTGPVTSSDPRKPLDVIMWWREHETTYPRLSQVARNHLCIPASSVDVERIFSKARIVLSDLRNRLAVQTVRSLICVGEWIKAGLITEKDLHAWLKGFKDIEQDDKDSVKSGWDKINI</sequence>
<evidence type="ECO:0000259" key="1">
    <source>
        <dbReference type="Pfam" id="PF05699"/>
    </source>
</evidence>
<dbReference type="PANTHER" id="PTHR23272">
    <property type="entry name" value="BED FINGER-RELATED"/>
    <property type="match status" value="1"/>
</dbReference>
<gene>
    <name evidence="2" type="ORF">Agabi119p4_10696</name>
</gene>
<name>A0A8H7C2V1_AGABI</name>
<organism evidence="2 3">
    <name type="scientific">Agaricus bisporus var. burnettii</name>
    <dbReference type="NCBI Taxonomy" id="192524"/>
    <lineage>
        <taxon>Eukaryota</taxon>
        <taxon>Fungi</taxon>
        <taxon>Dikarya</taxon>
        <taxon>Basidiomycota</taxon>
        <taxon>Agaricomycotina</taxon>
        <taxon>Agaricomycetes</taxon>
        <taxon>Agaricomycetidae</taxon>
        <taxon>Agaricales</taxon>
        <taxon>Agaricineae</taxon>
        <taxon>Agaricaceae</taxon>
        <taxon>Agaricus</taxon>
    </lineage>
</organism>
<comment type="caution">
    <text evidence="2">The sequence shown here is derived from an EMBL/GenBank/DDBJ whole genome shotgun (WGS) entry which is preliminary data.</text>
</comment>
<reference evidence="2 3" key="1">
    <citation type="journal article" name="Sci. Rep.">
        <title>Telomere-to-telomere assembled and centromere annotated genomes of the two main subspecies of the button mushroom Agaricus bisporus reveal especially polymorphic chromosome ends.</title>
        <authorList>
            <person name="Sonnenberg A.S.M."/>
            <person name="Sedaghat-Telgerd N."/>
            <person name="Lavrijssen B."/>
            <person name="Ohm R.A."/>
            <person name="Hendrickx P.M."/>
            <person name="Scholtmeijer K."/>
            <person name="Baars J.J.P."/>
            <person name="van Peer A."/>
        </authorList>
    </citation>
    <scope>NUCLEOTIDE SEQUENCE [LARGE SCALE GENOMIC DNA]</scope>
    <source>
        <strain evidence="2 3">H119_p4</strain>
    </source>
</reference>
<accession>A0A8H7C2V1</accession>
<feature type="domain" description="HAT C-terminal dimerisation" evidence="1">
    <location>
        <begin position="222"/>
        <end position="307"/>
    </location>
</feature>
<dbReference type="AlphaFoldDB" id="A0A8H7C2V1"/>
<protein>
    <recommendedName>
        <fullName evidence="1">HAT C-terminal dimerisation domain-containing protein</fullName>
    </recommendedName>
</protein>
<dbReference type="SUPFAM" id="SSF53098">
    <property type="entry name" value="Ribonuclease H-like"/>
    <property type="match status" value="1"/>
</dbReference>
<proteinExistence type="predicted"/>
<evidence type="ECO:0000313" key="2">
    <source>
        <dbReference type="EMBL" id="KAF7761287.1"/>
    </source>
</evidence>
<dbReference type="Pfam" id="PF05699">
    <property type="entry name" value="Dimer_Tnp_hAT"/>
    <property type="match status" value="1"/>
</dbReference>